<proteinExistence type="predicted"/>
<evidence type="ECO:0000256" key="1">
    <source>
        <dbReference type="ARBA" id="ARBA00004141"/>
    </source>
</evidence>
<comment type="subcellular location">
    <subcellularLocation>
        <location evidence="1">Membrane</location>
        <topology evidence="1">Multi-pass membrane protein</topology>
    </subcellularLocation>
</comment>
<accession>A0ABQ8KB37</accession>
<evidence type="ECO:0000256" key="5">
    <source>
        <dbReference type="SAM" id="Phobius"/>
    </source>
</evidence>
<evidence type="ECO:0000256" key="3">
    <source>
        <dbReference type="ARBA" id="ARBA00022989"/>
    </source>
</evidence>
<dbReference type="InterPro" id="IPR015672">
    <property type="entry name" value="GPHR/GTG"/>
</dbReference>
<dbReference type="InterPro" id="IPR025969">
    <property type="entry name" value="ABA_GPCR_dom"/>
</dbReference>
<feature type="transmembrane region" description="Helical" evidence="5">
    <location>
        <begin position="93"/>
        <end position="115"/>
    </location>
</feature>
<keyword evidence="8" id="KW-0675">Receptor</keyword>
<feature type="domain" description="Abscisic acid G-protein coupled receptor-like" evidence="6">
    <location>
        <begin position="328"/>
        <end position="517"/>
    </location>
</feature>
<evidence type="ECO:0000259" key="7">
    <source>
        <dbReference type="Pfam" id="PF12537"/>
    </source>
</evidence>
<comment type="caution">
    <text evidence="8">The sequence shown here is derived from an EMBL/GenBank/DDBJ whole genome shotgun (WGS) entry which is preliminary data.</text>
</comment>
<dbReference type="GeneID" id="72005014"/>
<keyword evidence="3 5" id="KW-1133">Transmembrane helix</keyword>
<evidence type="ECO:0000259" key="6">
    <source>
        <dbReference type="Pfam" id="PF12430"/>
    </source>
</evidence>
<dbReference type="EMBL" id="JADCUA010000015">
    <property type="protein sequence ID" value="KAH9834497.1"/>
    <property type="molecule type" value="Genomic_DNA"/>
</dbReference>
<dbReference type="Pfam" id="PF12430">
    <property type="entry name" value="ABA_GPCR"/>
    <property type="match status" value="1"/>
</dbReference>
<dbReference type="PANTHER" id="PTHR15948">
    <property type="entry name" value="G-PROTEIN COUPLED RECEPTOR 89-RELATED"/>
    <property type="match status" value="1"/>
</dbReference>
<keyword evidence="9" id="KW-1185">Reference proteome</keyword>
<dbReference type="RefSeq" id="XP_047777028.1">
    <property type="nucleotide sequence ID" value="XM_047924282.1"/>
</dbReference>
<evidence type="ECO:0000256" key="2">
    <source>
        <dbReference type="ARBA" id="ARBA00022692"/>
    </source>
</evidence>
<evidence type="ECO:0000256" key="4">
    <source>
        <dbReference type="ARBA" id="ARBA00023136"/>
    </source>
</evidence>
<reference evidence="8 9" key="1">
    <citation type="journal article" date="2021" name="Environ. Microbiol.">
        <title>Gene family expansions and transcriptome signatures uncover fungal adaptations to wood decay.</title>
        <authorList>
            <person name="Hage H."/>
            <person name="Miyauchi S."/>
            <person name="Viragh M."/>
            <person name="Drula E."/>
            <person name="Min B."/>
            <person name="Chaduli D."/>
            <person name="Navarro D."/>
            <person name="Favel A."/>
            <person name="Norest M."/>
            <person name="Lesage-Meessen L."/>
            <person name="Balint B."/>
            <person name="Merenyi Z."/>
            <person name="de Eugenio L."/>
            <person name="Morin E."/>
            <person name="Martinez A.T."/>
            <person name="Baldrian P."/>
            <person name="Stursova M."/>
            <person name="Martinez M.J."/>
            <person name="Novotny C."/>
            <person name="Magnuson J.K."/>
            <person name="Spatafora J.W."/>
            <person name="Maurice S."/>
            <person name="Pangilinan J."/>
            <person name="Andreopoulos W."/>
            <person name="LaButti K."/>
            <person name="Hundley H."/>
            <person name="Na H."/>
            <person name="Kuo A."/>
            <person name="Barry K."/>
            <person name="Lipzen A."/>
            <person name="Henrissat B."/>
            <person name="Riley R."/>
            <person name="Ahrendt S."/>
            <person name="Nagy L.G."/>
            <person name="Grigoriev I.V."/>
            <person name="Martin F."/>
            <person name="Rosso M.N."/>
        </authorList>
    </citation>
    <scope>NUCLEOTIDE SEQUENCE [LARGE SCALE GENOMIC DNA]</scope>
    <source>
        <strain evidence="8 9">CIRM-BRFM 1785</strain>
    </source>
</reference>
<feature type="transmembrane region" description="Helical" evidence="5">
    <location>
        <begin position="168"/>
        <end position="187"/>
    </location>
</feature>
<gene>
    <name evidence="8" type="ORF">C8Q71DRAFT_769200</name>
</gene>
<feature type="transmembrane region" description="Helical" evidence="5">
    <location>
        <begin position="127"/>
        <end position="147"/>
    </location>
</feature>
<keyword evidence="2 5" id="KW-0812">Transmembrane</keyword>
<evidence type="ECO:0000313" key="8">
    <source>
        <dbReference type="EMBL" id="KAH9834497.1"/>
    </source>
</evidence>
<keyword evidence="4 5" id="KW-0472">Membrane</keyword>
<feature type="transmembrane region" description="Helical" evidence="5">
    <location>
        <begin position="407"/>
        <end position="428"/>
    </location>
</feature>
<dbReference type="InterPro" id="IPR022535">
    <property type="entry name" value="Golgi_pH-regulator_cons_dom"/>
</dbReference>
<protein>
    <submittedName>
        <fullName evidence="8">Abscisic acid G-protein coupled receptor-domain-containing protein</fullName>
    </submittedName>
</protein>
<dbReference type="Proteomes" id="UP000814176">
    <property type="component" value="Unassembled WGS sequence"/>
</dbReference>
<feature type="transmembrane region" description="Helical" evidence="5">
    <location>
        <begin position="207"/>
        <end position="228"/>
    </location>
</feature>
<sequence>MTVVTLKAFLETGLVFTSRLCLFLACRKYLLRHLYHDLQDLSAQRTTDPGTPPVAEADNIELETLPEPSTATVKRASSLTGQRPFHSVLSRSLFALCFSESCTLFLLLMCQAFDILDARARLLNWNISLSLLLAAILILIPLSYSLVVSDSATGAGLRSRQRPSVFRVLLNFIPVGLFLFLLGMIPLPSALPTSGIIVATLARLTVLGTIILGLLSGFGAINTAWIYFPGLYGKQSSHPSDDDIRMAEQGLQRVQSDLALRRQDVQKLQAAQQQASPDTGWFSRMATNLRGDSQLSATMQELNGLEALEYEMSRNLETLKERQADAKFSRTIGGRIFNWGGRLFAIYCIFRILNSLVNLVTPVPPSTSPAQSPRSVDILSIGLAKLLSLLPSVHIGDDGVAVISRQISLGLVGVIILSSIRLVLRGVARVLRVTSRNLGASLMLLILAQLMGIYLLSTLVQLRTAFPPPPLRPDVSPDVGLVNLFSTLPEYQLFGSLFDGSFLLAAAGGAVVRWFGDRMRNAGQMD</sequence>
<dbReference type="PANTHER" id="PTHR15948:SF0">
    <property type="entry name" value="GOLGI PH REGULATOR A-RELATED"/>
    <property type="match status" value="1"/>
</dbReference>
<dbReference type="Pfam" id="PF12537">
    <property type="entry name" value="GPHR_N"/>
    <property type="match status" value="1"/>
</dbReference>
<evidence type="ECO:0000313" key="9">
    <source>
        <dbReference type="Proteomes" id="UP000814176"/>
    </source>
</evidence>
<feature type="transmembrane region" description="Helical" evidence="5">
    <location>
        <begin position="336"/>
        <end position="353"/>
    </location>
</feature>
<feature type="transmembrane region" description="Helical" evidence="5">
    <location>
        <begin position="493"/>
        <end position="515"/>
    </location>
</feature>
<name>A0ABQ8KB37_9APHY</name>
<feature type="domain" description="Golgi pH regulator conserved" evidence="7">
    <location>
        <begin position="195"/>
        <end position="264"/>
    </location>
</feature>
<feature type="transmembrane region" description="Helical" evidence="5">
    <location>
        <begin position="440"/>
        <end position="462"/>
    </location>
</feature>
<organism evidence="8 9">
    <name type="scientific">Rhodofomes roseus</name>
    <dbReference type="NCBI Taxonomy" id="34475"/>
    <lineage>
        <taxon>Eukaryota</taxon>
        <taxon>Fungi</taxon>
        <taxon>Dikarya</taxon>
        <taxon>Basidiomycota</taxon>
        <taxon>Agaricomycotina</taxon>
        <taxon>Agaricomycetes</taxon>
        <taxon>Polyporales</taxon>
        <taxon>Rhodofomes</taxon>
    </lineage>
</organism>